<dbReference type="Pfam" id="PF00023">
    <property type="entry name" value="Ank"/>
    <property type="match status" value="1"/>
</dbReference>
<dbReference type="Gene3D" id="1.25.40.20">
    <property type="entry name" value="Ankyrin repeat-containing domain"/>
    <property type="match status" value="2"/>
</dbReference>
<dbReference type="PROSITE" id="PS50297">
    <property type="entry name" value="ANK_REP_REGION"/>
    <property type="match status" value="4"/>
</dbReference>
<feature type="repeat" description="ANK" evidence="1">
    <location>
        <begin position="369"/>
        <end position="401"/>
    </location>
</feature>
<feature type="region of interest" description="Disordered" evidence="3">
    <location>
        <begin position="591"/>
        <end position="626"/>
    </location>
</feature>
<feature type="repeat" description="ANK" evidence="1">
    <location>
        <begin position="435"/>
        <end position="455"/>
    </location>
</feature>
<keyword evidence="5" id="KW-1185">Reference proteome</keyword>
<dbReference type="InterPro" id="IPR036770">
    <property type="entry name" value="Ankyrin_rpt-contain_sf"/>
</dbReference>
<gene>
    <name evidence="4" type="ORF">Ljor_1986</name>
</gene>
<dbReference type="Proteomes" id="UP000055035">
    <property type="component" value="Unassembled WGS sequence"/>
</dbReference>
<feature type="compositionally biased region" description="Polar residues" evidence="3">
    <location>
        <begin position="591"/>
        <end position="602"/>
    </location>
</feature>
<dbReference type="PROSITE" id="PS50088">
    <property type="entry name" value="ANK_REPEAT"/>
    <property type="match status" value="4"/>
</dbReference>
<evidence type="ECO:0000256" key="3">
    <source>
        <dbReference type="SAM" id="MobiDB-lite"/>
    </source>
</evidence>
<protein>
    <submittedName>
        <fullName evidence="4">Ankyrin 3</fullName>
    </submittedName>
</protein>
<dbReference type="PANTHER" id="PTHR44207:SF1">
    <property type="entry name" value="SURFACE ANTIGEN BSPA-LIKE"/>
    <property type="match status" value="1"/>
</dbReference>
<keyword evidence="2" id="KW-0175">Coiled coil</keyword>
<organism evidence="4 5">
    <name type="scientific">Legionella jordanis</name>
    <dbReference type="NCBI Taxonomy" id="456"/>
    <lineage>
        <taxon>Bacteria</taxon>
        <taxon>Pseudomonadati</taxon>
        <taxon>Pseudomonadota</taxon>
        <taxon>Gammaproteobacteria</taxon>
        <taxon>Legionellales</taxon>
        <taxon>Legionellaceae</taxon>
        <taxon>Legionella</taxon>
    </lineage>
</organism>
<evidence type="ECO:0000256" key="2">
    <source>
        <dbReference type="SAM" id="Coils"/>
    </source>
</evidence>
<keyword evidence="1" id="KW-0040">ANK repeat</keyword>
<dbReference type="EMBL" id="LNYJ01000011">
    <property type="protein sequence ID" value="KTD17680.1"/>
    <property type="molecule type" value="Genomic_DNA"/>
</dbReference>
<feature type="coiled-coil region" evidence="2">
    <location>
        <begin position="139"/>
        <end position="166"/>
    </location>
</feature>
<proteinExistence type="predicted"/>
<dbReference type="SMART" id="SM00248">
    <property type="entry name" value="ANK"/>
    <property type="match status" value="8"/>
</dbReference>
<accession>A0A0W0VC36</accession>
<evidence type="ECO:0000256" key="1">
    <source>
        <dbReference type="PROSITE-ProRule" id="PRU00023"/>
    </source>
</evidence>
<dbReference type="AlphaFoldDB" id="A0A0W0VC36"/>
<dbReference type="Pfam" id="PF12796">
    <property type="entry name" value="Ank_2"/>
    <property type="match status" value="2"/>
</dbReference>
<dbReference type="RefSeq" id="WP_165481233.1">
    <property type="nucleotide sequence ID" value="NZ_CAAAIC010000015.1"/>
</dbReference>
<dbReference type="InterPro" id="IPR002110">
    <property type="entry name" value="Ankyrin_rpt"/>
</dbReference>
<evidence type="ECO:0000313" key="5">
    <source>
        <dbReference type="Proteomes" id="UP000055035"/>
    </source>
</evidence>
<feature type="repeat" description="ANK" evidence="1">
    <location>
        <begin position="303"/>
        <end position="335"/>
    </location>
</feature>
<dbReference type="STRING" id="456.Ljor_1986"/>
<sequence>MFYQNLAYELSTMLEGLGYPKLGDYYCHGFAVRWLEAHLLGEEKQFDERIQYILLNRANFKDWLTELQSKKNDTLSQNDQQLLDALAFCESLMLFQAPFLNPGLFDRESLPTQQDLESISPLASCDKIQVLGGIREVYEESFLSNLDELELYLKQLEEAFTSHSEQLDKPLAVLLTGAKHSTALSFKPSIGWYYLDIETYPAQYLNFADRRLLAEKIMHSLKRDIHSPFVALNSAVLLTASDPRLNPIAHALAEVKNKHLINTEVAQRKDQVNLAYLLARRGDCEGLRRVADLGADLSLDDEEGRAPIHVAAAEGQKAIILELVTRGVDINQTSNCGATAVLLAAQSGFHDLVEELAVLGADLNKPLNNGNSPILAAALQGFSKVISKLAKHGADVDQTNSQDESAAYICALRGHKEALEELGTWGAKMSETLINGVAPIHAAAHQGHSDIIDYLATRVDVNQETQDGTTAVFIAAQKGFTQVIERLAIHKADLNKPKENGCTACFIAAQNGHFKAVQKLLEYGADPSLPTSFNRLKLLNFAMARGTGILNRMQTFIEQNSGHSEETVWMRPYDIAAVMGHHELAELLSEQPKQTLSSNKSRPISFFPPQQAEDSKDSPSPKTFPR</sequence>
<dbReference type="PATRIC" id="fig|456.5.peg.2113"/>
<dbReference type="PANTHER" id="PTHR44207">
    <property type="entry name" value="SURFACE ANTIGEN BSPA-LIKE-RELATED"/>
    <property type="match status" value="1"/>
</dbReference>
<evidence type="ECO:0000313" key="4">
    <source>
        <dbReference type="EMBL" id="KTD17680.1"/>
    </source>
</evidence>
<reference evidence="4 5" key="1">
    <citation type="submission" date="2015-11" db="EMBL/GenBank/DDBJ databases">
        <title>Genomic analysis of 38 Legionella species identifies large and diverse effector repertoires.</title>
        <authorList>
            <person name="Burstein D."/>
            <person name="Amaro F."/>
            <person name="Zusman T."/>
            <person name="Lifshitz Z."/>
            <person name="Cohen O."/>
            <person name="Gilbert J.A."/>
            <person name="Pupko T."/>
            <person name="Shuman H.A."/>
            <person name="Segal G."/>
        </authorList>
    </citation>
    <scope>NUCLEOTIDE SEQUENCE [LARGE SCALE GENOMIC DNA]</scope>
    <source>
        <strain evidence="4 5">BL-540</strain>
    </source>
</reference>
<dbReference type="SUPFAM" id="SSF48403">
    <property type="entry name" value="Ankyrin repeat"/>
    <property type="match status" value="1"/>
</dbReference>
<name>A0A0W0VC36_9GAMM</name>
<comment type="caution">
    <text evidence="4">The sequence shown here is derived from an EMBL/GenBank/DDBJ whole genome shotgun (WGS) entry which is preliminary data.</text>
</comment>
<feature type="repeat" description="ANK" evidence="1">
    <location>
        <begin position="500"/>
        <end position="532"/>
    </location>
</feature>